<evidence type="ECO:0000313" key="3">
    <source>
        <dbReference type="Proteomes" id="UP000317893"/>
    </source>
</evidence>
<sequence>MTNDPTEIHDRTDSVVEDRLRRLLDDEGARFRAGYEPPSFDDAVRRLALPGDEGAWIDDPHEAPPVSTPRVDWWRPALIAAAVLVLVGGVVGVALRSGSVHGLPADGPGGAPRLTAPPAGFHLVEGAPAAGVLDATASLTSASSGDTSSVTYVGPRALPSGEHETLVLTATRASQPLVDLPDDVAGGIGTSAGVLGLVRGHVATVRTGSCAGVSGCQSIDVAWAETADEGITLSYAGPSGSISGTLGFAEVMAAAESLDDGSGTPDPGATTRTGEAVLPQEVRLGGRRLQLWTTTALRGAEILGRIGGPTFVGTSVPAWGSGEISYCDPVDVPMLTAQDADHVEVTVGQYVTQVPTRSQLHPCPAVPPTQRPLAPTRWVVLGDTLADRRVVDGTTKATVEALRDLVG</sequence>
<keyword evidence="3" id="KW-1185">Reference proteome</keyword>
<name>A0A542E0E3_9MICO</name>
<gene>
    <name evidence="2" type="ORF">FB458_1735</name>
</gene>
<dbReference type="AlphaFoldDB" id="A0A542E0E3"/>
<evidence type="ECO:0000256" key="1">
    <source>
        <dbReference type="SAM" id="Phobius"/>
    </source>
</evidence>
<accession>A0A542E0E3</accession>
<comment type="caution">
    <text evidence="2">The sequence shown here is derived from an EMBL/GenBank/DDBJ whole genome shotgun (WGS) entry which is preliminary data.</text>
</comment>
<evidence type="ECO:0000313" key="2">
    <source>
        <dbReference type="EMBL" id="TQJ08644.1"/>
    </source>
</evidence>
<reference evidence="2 3" key="1">
    <citation type="submission" date="2019-06" db="EMBL/GenBank/DDBJ databases">
        <title>Sequencing the genomes of 1000 actinobacteria strains.</title>
        <authorList>
            <person name="Klenk H.-P."/>
        </authorList>
    </citation>
    <scope>NUCLEOTIDE SEQUENCE [LARGE SCALE GENOMIC DNA]</scope>
    <source>
        <strain evidence="2 3">DSM 18607</strain>
    </source>
</reference>
<dbReference type="EMBL" id="VFMN01000001">
    <property type="protein sequence ID" value="TQJ08644.1"/>
    <property type="molecule type" value="Genomic_DNA"/>
</dbReference>
<dbReference type="Proteomes" id="UP000317893">
    <property type="component" value="Unassembled WGS sequence"/>
</dbReference>
<protein>
    <submittedName>
        <fullName evidence="2">Uncharacterized protein</fullName>
    </submittedName>
</protein>
<keyword evidence="1" id="KW-0472">Membrane</keyword>
<keyword evidence="1" id="KW-1133">Transmembrane helix</keyword>
<feature type="transmembrane region" description="Helical" evidence="1">
    <location>
        <begin position="73"/>
        <end position="95"/>
    </location>
</feature>
<keyword evidence="1" id="KW-0812">Transmembrane</keyword>
<organism evidence="2 3">
    <name type="scientific">Lapillicoccus jejuensis</name>
    <dbReference type="NCBI Taxonomy" id="402171"/>
    <lineage>
        <taxon>Bacteria</taxon>
        <taxon>Bacillati</taxon>
        <taxon>Actinomycetota</taxon>
        <taxon>Actinomycetes</taxon>
        <taxon>Micrococcales</taxon>
        <taxon>Intrasporangiaceae</taxon>
        <taxon>Lapillicoccus</taxon>
    </lineage>
</organism>
<proteinExistence type="predicted"/>
<dbReference type="RefSeq" id="WP_141848135.1">
    <property type="nucleotide sequence ID" value="NZ_BAAAPR010000004.1"/>
</dbReference>